<evidence type="ECO:0000313" key="1">
    <source>
        <dbReference type="EMBL" id="KLU64046.1"/>
    </source>
</evidence>
<name>A0A0J1IHB1_9FIRM</name>
<dbReference type="EMBL" id="LDZY01000018">
    <property type="protein sequence ID" value="KLU64046.1"/>
    <property type="molecule type" value="Genomic_DNA"/>
</dbReference>
<dbReference type="AlphaFoldDB" id="A0A0J1IHB1"/>
<organism evidence="1 2">
    <name type="scientific">Desulfosporosinus acididurans</name>
    <dbReference type="NCBI Taxonomy" id="476652"/>
    <lineage>
        <taxon>Bacteria</taxon>
        <taxon>Bacillati</taxon>
        <taxon>Bacillota</taxon>
        <taxon>Clostridia</taxon>
        <taxon>Eubacteriales</taxon>
        <taxon>Desulfitobacteriaceae</taxon>
        <taxon>Desulfosporosinus</taxon>
    </lineage>
</organism>
<evidence type="ECO:0000313" key="2">
    <source>
        <dbReference type="Proteomes" id="UP000036356"/>
    </source>
</evidence>
<accession>A0A0J1IHB1</accession>
<dbReference type="Proteomes" id="UP000036356">
    <property type="component" value="Unassembled WGS sequence"/>
</dbReference>
<comment type="caution">
    <text evidence="1">The sequence shown here is derived from an EMBL/GenBank/DDBJ whole genome shotgun (WGS) entry which is preliminary data.</text>
</comment>
<protein>
    <submittedName>
        <fullName evidence="1">Uncharacterized protein</fullName>
    </submittedName>
</protein>
<dbReference type="STRING" id="476652.DEAC_c40400"/>
<reference evidence="1 2" key="1">
    <citation type="submission" date="2015-06" db="EMBL/GenBank/DDBJ databases">
        <title>Draft genome of the moderately acidophilic sulfate reducer Candidatus Desulfosporosinus acididurans strain M1.</title>
        <authorList>
            <person name="Poehlein A."/>
            <person name="Petzsch P."/>
            <person name="Johnson B.D."/>
            <person name="Schloemann M."/>
            <person name="Daniel R."/>
            <person name="Muehling M."/>
        </authorList>
    </citation>
    <scope>NUCLEOTIDE SEQUENCE [LARGE SCALE GENOMIC DNA]</scope>
    <source>
        <strain evidence="1 2">M1</strain>
    </source>
</reference>
<gene>
    <name evidence="1" type="ORF">DEAC_c40400</name>
</gene>
<keyword evidence="2" id="KW-1185">Reference proteome</keyword>
<sequence>MKIDIQEIVNAKIKDMEENRVVEIAIEQTLEKSVIKAVVDALESWDVKDIIKTKVKKEVSGVINDIGFTAYNSFIADKVKSIAEGVCQKDIIEKIQKTFDELLVIKRDSIKLSEVCDEYRKWICEDVEESEKYNLEHYWVRVEESNYGWLTFKFGREKPEYSSRRSSENSIEFTVHKNHDNKEIGWISSVYIDGYGIDGKLNFGRMSSIESLLVNLAYNKTPIVIDVESEDDLDSSFDVDI</sequence>
<proteinExistence type="predicted"/>
<dbReference type="PATRIC" id="fig|476652.3.peg.4280"/>
<dbReference type="RefSeq" id="WP_047811808.1">
    <property type="nucleotide sequence ID" value="NZ_LDZY01000018.1"/>
</dbReference>